<accession>F6D1R2</accession>
<dbReference type="InterPro" id="IPR013783">
    <property type="entry name" value="Ig-like_fold"/>
</dbReference>
<feature type="transmembrane region" description="Helical" evidence="8">
    <location>
        <begin position="913"/>
        <end position="932"/>
    </location>
</feature>
<dbReference type="eggNOG" id="arCOG07611">
    <property type="taxonomic scope" value="Archaea"/>
</dbReference>
<dbReference type="Proteomes" id="UP000009231">
    <property type="component" value="Chromosome"/>
</dbReference>
<keyword evidence="8" id="KW-0812">Transmembrane</keyword>
<sequence length="936" mass="99015">MKEVKNVKKQTTTKMLILMVLIGLLIVITSSSVCAASTVYVNATGGNDSNTGTIDNPYQTMAQGISSVDENGTVQLADGVYSGTGNTNITIDKNITIQGLSQNGTIINGTDTNWIFHISPGVNVTICNLTFTNGIAYDGGAILNYGILSISNCTFTENTATHWGGAIYSDSYQSIMSLTDCTFTKNTALNGGGAIAYLNICNVTNCTFMYNSVKGVASWCGGAIGAYSLSNSTVTGCNFVGNSVDPIPDSFGGGAIYVYNAALTANFNRFYNNSAGLGSAFAYNVGINRVINAENNWWGSNVDPTTVTNLIYGPVDANPWVILTVNATPSTINNTQTSSIIVSFNNHSSDGSSSSPLDPSNGHIPDGLPVTFSLIGNILGSLNEPLTVTTTNGTASILFTSCSAGIQQINATTDKQNVSAYVTILPASFVGISNEFRDLPWGSVITAAYYNDKIYAIVKMHNLGPDTTSINVRDLLNGLTWTGNYYVYRTVGSYPNTESAWVFNDPSYTFNGTDWNVGSLSTMIGSQRWLAIEVIVNQTGTVSNYAETLNQSTSPYQGYANYTAYLTSDSIPTTITVNPVSGFAGQNVTFTVNLVDSNGNNVTDGQVTFTVNNTNIGTVNVSSGTAILTWTIPTNWTAGNYNVVANYSGTNYLASTNSTNLTVTPNPTTITMGSVSGYAGQNVTFTVNLVDFNGNNVTDGNVTFTVNNNNIGSANVSNGTAIKTWTIPTTWTAGNYTVVADYSGSNNYLNSTNNTLLTLNPSAYLYLNVTNSNSNPNVGETFLLTYKLSNNGPDNATNVTMSFQIPAGLEFITATVDNGTWTYNPTNRTITWNLTNVAVGDPYLYLTVRASGAGSYSILPTITSDTFNQNTDPLTSFNLNVQTQNSANNNSTANSATVNAASTTKTVPMQTTGVPIAGLVLAVLAVLGGTLAPRKK</sequence>
<dbReference type="InterPro" id="IPR008964">
    <property type="entry name" value="Invasin/intimin_cell_adhesion"/>
</dbReference>
<evidence type="ECO:0000256" key="7">
    <source>
        <dbReference type="ARBA" id="ARBA00023237"/>
    </source>
</evidence>
<dbReference type="InterPro" id="IPR047589">
    <property type="entry name" value="DUF11_rpt"/>
</dbReference>
<keyword evidence="8" id="KW-1133">Transmembrane helix</keyword>
<organism evidence="11 12">
    <name type="scientific">Methanobacterium paludis (strain DSM 25820 / JCM 18151 / SWAN1)</name>
    <dbReference type="NCBI Taxonomy" id="868131"/>
    <lineage>
        <taxon>Archaea</taxon>
        <taxon>Methanobacteriati</taxon>
        <taxon>Methanobacteriota</taxon>
        <taxon>Methanomada group</taxon>
        <taxon>Methanobacteria</taxon>
        <taxon>Methanobacteriales</taxon>
        <taxon>Methanobacteriaceae</taxon>
        <taxon>Methanobacterium</taxon>
    </lineage>
</organism>
<protein>
    <submittedName>
        <fullName evidence="11">Conserved repeat domain protein</fullName>
    </submittedName>
</protein>
<evidence type="ECO:0000256" key="3">
    <source>
        <dbReference type="ARBA" id="ARBA00004613"/>
    </source>
</evidence>
<dbReference type="AlphaFoldDB" id="F6D1R2"/>
<evidence type="ECO:0000259" key="10">
    <source>
        <dbReference type="Pfam" id="PF16640"/>
    </source>
</evidence>
<keyword evidence="5" id="KW-0732">Signal</keyword>
<dbReference type="SUPFAM" id="SSF49447">
    <property type="entry name" value="Second domain of Mu2 adaptin subunit (ap50) of ap2 adaptor"/>
    <property type="match status" value="1"/>
</dbReference>
<dbReference type="NCBIfam" id="TIGR01376">
    <property type="entry name" value="POMP_repeat"/>
    <property type="match status" value="2"/>
</dbReference>
<dbReference type="SUPFAM" id="SSF49373">
    <property type="entry name" value="Invasin/intimin cell-adhesion fragments"/>
    <property type="match status" value="1"/>
</dbReference>
<evidence type="ECO:0000256" key="1">
    <source>
        <dbReference type="ARBA" id="ARBA00004196"/>
    </source>
</evidence>
<dbReference type="InterPro" id="IPR006626">
    <property type="entry name" value="PbH1"/>
</dbReference>
<reference evidence="11 12" key="1">
    <citation type="journal article" date="2014" name="Int. J. Syst. Evol. Microbiol.">
        <title>Methanobacterium paludis sp. nov. and a novel strain of Methanobacterium lacus isolated from northern peatlands.</title>
        <authorList>
            <person name="Cadillo-Quiroz H."/>
            <person name="Brauer S.L."/>
            <person name="Goodson N."/>
            <person name="Yavitt J.B."/>
            <person name="Zinder S.H."/>
        </authorList>
    </citation>
    <scope>NUCLEOTIDE SEQUENCE [LARGE SCALE GENOMIC DNA]</scope>
    <source>
        <strain evidence="12">DSM 25820 / JCM 18151 / SWAN1</strain>
    </source>
</reference>
<dbReference type="HOGENOM" id="CLU_313006_0_0_2"/>
<dbReference type="SMART" id="SM00710">
    <property type="entry name" value="PbH1"/>
    <property type="match status" value="4"/>
</dbReference>
<name>F6D1R2_METPW</name>
<dbReference type="NCBIfam" id="TIGR01451">
    <property type="entry name" value="B_ant_repeat"/>
    <property type="match status" value="1"/>
</dbReference>
<keyword evidence="7" id="KW-0998">Cell outer membrane</keyword>
<evidence type="ECO:0000313" key="12">
    <source>
        <dbReference type="Proteomes" id="UP000009231"/>
    </source>
</evidence>
<evidence type="ECO:0000256" key="4">
    <source>
        <dbReference type="ARBA" id="ARBA00022525"/>
    </source>
</evidence>
<proteinExistence type="predicted"/>
<dbReference type="EMBL" id="CP002772">
    <property type="protein sequence ID" value="AEG17865.1"/>
    <property type="molecule type" value="Genomic_DNA"/>
</dbReference>
<dbReference type="InterPro" id="IPR036168">
    <property type="entry name" value="AP2_Mu_C_sf"/>
</dbReference>
<gene>
    <name evidence="11" type="ordered locus">MSWAN_0838</name>
</gene>
<evidence type="ECO:0000313" key="11">
    <source>
        <dbReference type="EMBL" id="AEG17865.1"/>
    </source>
</evidence>
<evidence type="ECO:0000256" key="8">
    <source>
        <dbReference type="SAM" id="Phobius"/>
    </source>
</evidence>
<evidence type="ECO:0000259" key="9">
    <source>
        <dbReference type="Pfam" id="PF01345"/>
    </source>
</evidence>
<dbReference type="SUPFAM" id="SSF51126">
    <property type="entry name" value="Pectin lyase-like"/>
    <property type="match status" value="1"/>
</dbReference>
<dbReference type="InterPro" id="IPR012334">
    <property type="entry name" value="Pectin_lyas_fold"/>
</dbReference>
<keyword evidence="6 8" id="KW-0472">Membrane</keyword>
<dbReference type="Pfam" id="PF02415">
    <property type="entry name" value="Chlam_PMP"/>
    <property type="match status" value="2"/>
</dbReference>
<feature type="domain" description="DUF11" evidence="9">
    <location>
        <begin position="767"/>
        <end position="871"/>
    </location>
</feature>
<dbReference type="Gene3D" id="2.60.40.1170">
    <property type="entry name" value="Mu homology domain, subdomain B"/>
    <property type="match status" value="1"/>
</dbReference>
<feature type="domain" description="Bacterial Ig-like" evidence="10">
    <location>
        <begin position="677"/>
        <end position="755"/>
    </location>
</feature>
<dbReference type="GO" id="GO:0005576">
    <property type="term" value="C:extracellular region"/>
    <property type="evidence" value="ECO:0007669"/>
    <property type="project" value="UniProtKB-SubCell"/>
</dbReference>
<dbReference type="InterPro" id="IPR001434">
    <property type="entry name" value="OmcB-like_DUF11"/>
</dbReference>
<dbReference type="InterPro" id="IPR032109">
    <property type="entry name" value="Big_3_5"/>
</dbReference>
<feature type="domain" description="Bacterial Ig-like" evidence="10">
    <location>
        <begin position="576"/>
        <end position="664"/>
    </location>
</feature>
<dbReference type="eggNOG" id="arCOG02555">
    <property type="taxonomic scope" value="Archaea"/>
</dbReference>
<dbReference type="KEGG" id="mew:MSWAN_0838"/>
<evidence type="ECO:0000256" key="6">
    <source>
        <dbReference type="ARBA" id="ARBA00023136"/>
    </source>
</evidence>
<keyword evidence="12" id="KW-1185">Reference proteome</keyword>
<dbReference type="InterPro" id="IPR011050">
    <property type="entry name" value="Pectin_lyase_fold/virulence"/>
</dbReference>
<dbReference type="InterPro" id="IPR003368">
    <property type="entry name" value="POMP_repeat"/>
</dbReference>
<dbReference type="Pfam" id="PF01345">
    <property type="entry name" value="DUF11"/>
    <property type="match status" value="1"/>
</dbReference>
<keyword evidence="4" id="KW-0964">Secreted</keyword>
<dbReference type="Pfam" id="PF16640">
    <property type="entry name" value="Big_3_5"/>
    <property type="match status" value="2"/>
</dbReference>
<dbReference type="Gene3D" id="2.160.20.10">
    <property type="entry name" value="Single-stranded right-handed beta-helix, Pectin lyase-like"/>
    <property type="match status" value="1"/>
</dbReference>
<evidence type="ECO:0000256" key="5">
    <source>
        <dbReference type="ARBA" id="ARBA00022729"/>
    </source>
</evidence>
<evidence type="ECO:0000256" key="2">
    <source>
        <dbReference type="ARBA" id="ARBA00004442"/>
    </source>
</evidence>
<dbReference type="eggNOG" id="arCOG02487">
    <property type="taxonomic scope" value="Archaea"/>
</dbReference>
<comment type="subcellular location">
    <subcellularLocation>
        <location evidence="1">Cell envelope</location>
    </subcellularLocation>
    <subcellularLocation>
        <location evidence="2">Cell outer membrane</location>
    </subcellularLocation>
    <subcellularLocation>
        <location evidence="3">Secreted</location>
    </subcellularLocation>
</comment>
<dbReference type="Gene3D" id="2.60.40.10">
    <property type="entry name" value="Immunoglobulins"/>
    <property type="match status" value="2"/>
</dbReference>
<dbReference type="STRING" id="868131.MSWAN_0838"/>